<dbReference type="AlphaFoldDB" id="X1UGC8"/>
<feature type="non-terminal residue" evidence="1">
    <location>
        <position position="45"/>
    </location>
</feature>
<proteinExistence type="predicted"/>
<evidence type="ECO:0000313" key="1">
    <source>
        <dbReference type="EMBL" id="GAJ16533.1"/>
    </source>
</evidence>
<gene>
    <name evidence="1" type="ORF">S12H4_62065</name>
</gene>
<name>X1UGC8_9ZZZZ</name>
<sequence>MTYAVKRDDLTEEKRAEMKNIVSRYVCAQCQKELTIHTNPEEATL</sequence>
<organism evidence="1">
    <name type="scientific">marine sediment metagenome</name>
    <dbReference type="NCBI Taxonomy" id="412755"/>
    <lineage>
        <taxon>unclassified sequences</taxon>
        <taxon>metagenomes</taxon>
        <taxon>ecological metagenomes</taxon>
    </lineage>
</organism>
<comment type="caution">
    <text evidence="1">The sequence shown here is derived from an EMBL/GenBank/DDBJ whole genome shotgun (WGS) entry which is preliminary data.</text>
</comment>
<dbReference type="EMBL" id="BARW01041455">
    <property type="protein sequence ID" value="GAJ16533.1"/>
    <property type="molecule type" value="Genomic_DNA"/>
</dbReference>
<reference evidence="1" key="1">
    <citation type="journal article" date="2014" name="Front. Microbiol.">
        <title>High frequency of phylogenetically diverse reductive dehalogenase-homologous genes in deep subseafloor sedimentary metagenomes.</title>
        <authorList>
            <person name="Kawai M."/>
            <person name="Futagami T."/>
            <person name="Toyoda A."/>
            <person name="Takaki Y."/>
            <person name="Nishi S."/>
            <person name="Hori S."/>
            <person name="Arai W."/>
            <person name="Tsubouchi T."/>
            <person name="Morono Y."/>
            <person name="Uchiyama I."/>
            <person name="Ito T."/>
            <person name="Fujiyama A."/>
            <person name="Inagaki F."/>
            <person name="Takami H."/>
        </authorList>
    </citation>
    <scope>NUCLEOTIDE SEQUENCE</scope>
    <source>
        <strain evidence="1">Expedition CK06-06</strain>
    </source>
</reference>
<accession>X1UGC8</accession>
<protein>
    <submittedName>
        <fullName evidence="1">Uncharacterized protein</fullName>
    </submittedName>
</protein>